<evidence type="ECO:0000256" key="2">
    <source>
        <dbReference type="SAM" id="MobiDB-lite"/>
    </source>
</evidence>
<protein>
    <recommendedName>
        <fullName evidence="1">Endoplasmic reticulum-Golgi intermediate compartment protein</fullName>
    </recommendedName>
</protein>
<reference evidence="4 5" key="1">
    <citation type="journal article" date="2011" name="Nature">
        <title>A high-resolution map of human evolutionary constraint using 29 mammals.</title>
        <authorList>
            <person name="Lindblad-Toh K."/>
            <person name="Garber M."/>
            <person name="Zuk O."/>
            <person name="Lin M.F."/>
            <person name="Parker B.J."/>
            <person name="Washietl S."/>
            <person name="Kheradpour P."/>
            <person name="Ernst J."/>
            <person name="Jordan G."/>
            <person name="Mauceli E."/>
            <person name="Ward L.D."/>
            <person name="Lowe C.B."/>
            <person name="Holloway A.K."/>
            <person name="Clamp M."/>
            <person name="Gnerre S."/>
            <person name="Alfoldi J."/>
            <person name="Beal K."/>
            <person name="Chang J."/>
            <person name="Clawson H."/>
            <person name="Cuff J."/>
            <person name="Di Palma F."/>
            <person name="Fitzgerald S."/>
            <person name="Flicek P."/>
            <person name="Guttman M."/>
            <person name="Hubisz M.J."/>
            <person name="Jaffe D.B."/>
            <person name="Jungreis I."/>
            <person name="Kent W.J."/>
            <person name="Kostka D."/>
            <person name="Lara M."/>
            <person name="Martins A.L."/>
            <person name="Massingham T."/>
            <person name="Moltke I."/>
            <person name="Raney B.J."/>
            <person name="Rasmussen M.D."/>
            <person name="Robinson J."/>
            <person name="Stark A."/>
            <person name="Vilella A.J."/>
            <person name="Wen J."/>
            <person name="Xie X."/>
            <person name="Zody M.C."/>
            <person name="Baldwin J."/>
            <person name="Bloom T."/>
            <person name="Chin C.W."/>
            <person name="Heiman D."/>
            <person name="Nicol R."/>
            <person name="Nusbaum C."/>
            <person name="Young S."/>
            <person name="Wilkinson J."/>
            <person name="Worley K.C."/>
            <person name="Kovar C.L."/>
            <person name="Muzny D.M."/>
            <person name="Gibbs R.A."/>
            <person name="Cree A."/>
            <person name="Dihn H.H."/>
            <person name="Fowler G."/>
            <person name="Jhangiani S."/>
            <person name="Joshi V."/>
            <person name="Lee S."/>
            <person name="Lewis L.R."/>
            <person name="Nazareth L.V."/>
            <person name="Okwuonu G."/>
            <person name="Santibanez J."/>
            <person name="Warren W.C."/>
            <person name="Mardis E.R."/>
            <person name="Weinstock G.M."/>
            <person name="Wilson R.K."/>
            <person name="Delehaunty K."/>
            <person name="Dooling D."/>
            <person name="Fronik C."/>
            <person name="Fulton L."/>
            <person name="Fulton B."/>
            <person name="Graves T."/>
            <person name="Minx P."/>
            <person name="Sodergren E."/>
            <person name="Birney E."/>
            <person name="Margulies E.H."/>
            <person name="Herrero J."/>
            <person name="Green E.D."/>
            <person name="Haussler D."/>
            <person name="Siepel A."/>
            <person name="Goldman N."/>
            <person name="Pollard K.S."/>
            <person name="Pedersen J.S."/>
            <person name="Lander E.S."/>
            <person name="Kellis M."/>
        </authorList>
    </citation>
    <scope>NUCLEOTIDE SEQUENCE [LARGE SCALE GENOMIC DNA]</scope>
    <source>
        <strain evidence="4 5">Thorbecke inbred</strain>
    </source>
</reference>
<organism evidence="4 5">
    <name type="scientific">Oryctolagus cuniculus</name>
    <name type="common">Rabbit</name>
    <dbReference type="NCBI Taxonomy" id="9986"/>
    <lineage>
        <taxon>Eukaryota</taxon>
        <taxon>Metazoa</taxon>
        <taxon>Chordata</taxon>
        <taxon>Craniata</taxon>
        <taxon>Vertebrata</taxon>
        <taxon>Euteleostomi</taxon>
        <taxon>Mammalia</taxon>
        <taxon>Eutheria</taxon>
        <taxon>Euarchontoglires</taxon>
        <taxon>Glires</taxon>
        <taxon>Lagomorpha</taxon>
        <taxon>Leporidae</taxon>
        <taxon>Oryctolagus</taxon>
    </lineage>
</organism>
<dbReference type="GO" id="GO:0000139">
    <property type="term" value="C:Golgi membrane"/>
    <property type="evidence" value="ECO:0007669"/>
    <property type="project" value="UniProtKB-SubCell"/>
</dbReference>
<dbReference type="EMBL" id="AAGW02026940">
    <property type="status" value="NOT_ANNOTATED_CDS"/>
    <property type="molecule type" value="Genomic_DNA"/>
</dbReference>
<keyword evidence="1" id="KW-0812">Transmembrane</keyword>
<dbReference type="Ensembl" id="ENSOCUT00000037661.1">
    <property type="protein sequence ID" value="ENSOCUP00000032489.1"/>
    <property type="gene ID" value="ENSOCUG00000029231.2"/>
</dbReference>
<keyword evidence="1" id="KW-0813">Transport</keyword>
<dbReference type="GeneTree" id="ENSGT00530000063113"/>
<feature type="domain" description="Endoplasmic reticulum vesicle transporter N-terminal" evidence="3">
    <location>
        <begin position="62"/>
        <end position="138"/>
    </location>
</feature>
<keyword evidence="1" id="KW-0333">Golgi apparatus</keyword>
<evidence type="ECO:0000256" key="1">
    <source>
        <dbReference type="RuleBase" id="RU369013"/>
    </source>
</evidence>
<keyword evidence="1" id="KW-0256">Endoplasmic reticulum</keyword>
<feature type="transmembrane region" description="Helical" evidence="1">
    <location>
        <begin position="77"/>
        <end position="96"/>
    </location>
</feature>
<evidence type="ECO:0000259" key="3">
    <source>
        <dbReference type="Pfam" id="PF13850"/>
    </source>
</evidence>
<dbReference type="Bgee" id="ENSOCUG00000029231">
    <property type="expression patterns" value="Expressed in aorta and 17 other cell types or tissues"/>
</dbReference>
<keyword evidence="5" id="KW-1185">Reference proteome</keyword>
<dbReference type="GO" id="GO:0006888">
    <property type="term" value="P:endoplasmic reticulum to Golgi vesicle-mediated transport"/>
    <property type="evidence" value="ECO:0007669"/>
    <property type="project" value="UniProtKB-UniRule"/>
</dbReference>
<dbReference type="InterPro" id="IPR045888">
    <property type="entry name" value="Erv"/>
</dbReference>
<accession>A0A5F9CG35</accession>
<feature type="region of interest" description="Disordered" evidence="2">
    <location>
        <begin position="239"/>
        <end position="263"/>
    </location>
</feature>
<comment type="similarity">
    <text evidence="1">Belongs to the ERGIC family.</text>
</comment>
<keyword evidence="1" id="KW-0931">ER-Golgi transport</keyword>
<dbReference type="PANTHER" id="PTHR10984:SF36">
    <property type="entry name" value="ENDOPLASMIC RETICULUM-GOLGI INTERMEDIATE COMPARTMENT PROTEIN 1"/>
    <property type="match status" value="1"/>
</dbReference>
<dbReference type="PANTHER" id="PTHR10984">
    <property type="entry name" value="ENDOPLASMIC RETICULUM-GOLGI INTERMEDIATE COMPARTMENT PROTEIN"/>
    <property type="match status" value="1"/>
</dbReference>
<dbReference type="EMBL" id="AAGW02026941">
    <property type="status" value="NOT_ANNOTATED_CDS"/>
    <property type="molecule type" value="Genomic_DNA"/>
</dbReference>
<reference evidence="4" key="3">
    <citation type="submission" date="2025-09" db="UniProtKB">
        <authorList>
            <consortium name="Ensembl"/>
        </authorList>
    </citation>
    <scope>IDENTIFICATION</scope>
    <source>
        <strain evidence="4">Thorbecke</strain>
    </source>
</reference>
<comment type="function">
    <text evidence="1">Plays a role in transport between endoplasmic reticulum and Golgi.</text>
</comment>
<dbReference type="GO" id="GO:0033116">
    <property type="term" value="C:endoplasmic reticulum-Golgi intermediate compartment membrane"/>
    <property type="evidence" value="ECO:0007669"/>
    <property type="project" value="UniProtKB-SubCell"/>
</dbReference>
<dbReference type="AlphaFoldDB" id="A0A5F9CG35"/>
<dbReference type="GO" id="GO:0005789">
    <property type="term" value="C:endoplasmic reticulum membrane"/>
    <property type="evidence" value="ECO:0007669"/>
    <property type="project" value="UniProtKB-SubCell"/>
</dbReference>
<dbReference type="GO" id="GO:0006890">
    <property type="term" value="P:retrograde vesicle-mediated transport, Golgi to endoplasmic reticulum"/>
    <property type="evidence" value="ECO:0007669"/>
    <property type="project" value="TreeGrafter"/>
</dbReference>
<proteinExistence type="inferred from homology"/>
<dbReference type="Pfam" id="PF13850">
    <property type="entry name" value="ERGIC_N"/>
    <property type="match status" value="1"/>
</dbReference>
<comment type="subcellular location">
    <subcellularLocation>
        <location evidence="1">Endoplasmic reticulum membrane</location>
        <topology evidence="1">Multi-pass membrane protein</topology>
    </subcellularLocation>
    <subcellularLocation>
        <location evidence="1">Endoplasmic reticulum-Golgi intermediate compartment membrane</location>
        <topology evidence="1">Multi-pass membrane protein</topology>
    </subcellularLocation>
    <subcellularLocation>
        <location evidence="1">Golgi apparatus membrane</location>
        <topology evidence="1">Multi-pass membrane protein</topology>
    </subcellularLocation>
</comment>
<keyword evidence="1" id="KW-1133">Transmembrane helix</keyword>
<sequence>MCLQELGQLESYLLQEQFQKRAVVKTSWDACAPYRSLCSQSQLLAKAPPGGSRDGSRAASHRFDIYRKVPKDLTQPTYTGAIISICCCLFILFLFLSELTGFITTEVVNELYVDDPDKDSGGKIDVSLNLSLPNLHCECPRQLPRVHAQCHGPATESGHDTCHPQALLRGHVTGPECPRSLQRSWGSRQAHLQPPGLPRLHPEDRAHSLRGQEWQAAILVPVHSGQQGVGGLQPHRALHPSHLVPLGPEPLQGQVPRERPAPV</sequence>
<reference evidence="4" key="2">
    <citation type="submission" date="2025-08" db="UniProtKB">
        <authorList>
            <consortium name="Ensembl"/>
        </authorList>
    </citation>
    <scope>IDENTIFICATION</scope>
    <source>
        <strain evidence="4">Thorbecke</strain>
    </source>
</reference>
<dbReference type="GO" id="GO:0030134">
    <property type="term" value="C:COPII-coated ER to Golgi transport vesicle"/>
    <property type="evidence" value="ECO:0007669"/>
    <property type="project" value="TreeGrafter"/>
</dbReference>
<dbReference type="Proteomes" id="UP000001811">
    <property type="component" value="Chromosome 3"/>
</dbReference>
<comment type="caution">
    <text evidence="1">Lacks conserved residue(s) required for the propagation of feature annotation.</text>
</comment>
<keyword evidence="1" id="KW-0472">Membrane</keyword>
<feature type="region of interest" description="Disordered" evidence="2">
    <location>
        <begin position="179"/>
        <end position="203"/>
    </location>
</feature>
<dbReference type="InterPro" id="IPR039542">
    <property type="entry name" value="Erv_N"/>
</dbReference>
<name>A0A5F9CG35_RABIT</name>
<evidence type="ECO:0000313" key="5">
    <source>
        <dbReference type="Proteomes" id="UP000001811"/>
    </source>
</evidence>
<evidence type="ECO:0000313" key="4">
    <source>
        <dbReference type="Ensembl" id="ENSOCUP00000032489.1"/>
    </source>
</evidence>